<dbReference type="Proteomes" id="UP000799118">
    <property type="component" value="Unassembled WGS sequence"/>
</dbReference>
<accession>A0A6A4GR49</accession>
<reference evidence="1" key="1">
    <citation type="journal article" date="2019" name="Environ. Microbiol.">
        <title>Fungal ecological strategies reflected in gene transcription - a case study of two litter decomposers.</title>
        <authorList>
            <person name="Barbi F."/>
            <person name="Kohler A."/>
            <person name="Barry K."/>
            <person name="Baskaran P."/>
            <person name="Daum C."/>
            <person name="Fauchery L."/>
            <person name="Ihrmark K."/>
            <person name="Kuo A."/>
            <person name="LaButti K."/>
            <person name="Lipzen A."/>
            <person name="Morin E."/>
            <person name="Grigoriev I.V."/>
            <person name="Henrissat B."/>
            <person name="Lindahl B."/>
            <person name="Martin F."/>
        </authorList>
    </citation>
    <scope>NUCLEOTIDE SEQUENCE</scope>
    <source>
        <strain evidence="1">JB14</strain>
    </source>
</reference>
<evidence type="ECO:0000313" key="2">
    <source>
        <dbReference type="Proteomes" id="UP000799118"/>
    </source>
</evidence>
<name>A0A6A4GR49_9AGAR</name>
<gene>
    <name evidence="1" type="ORF">BT96DRAFT_1025751</name>
</gene>
<dbReference type="AlphaFoldDB" id="A0A6A4GR49"/>
<evidence type="ECO:0000313" key="1">
    <source>
        <dbReference type="EMBL" id="KAE9387770.1"/>
    </source>
</evidence>
<sequence>MCSFFFDHHHRPHTLLPTFCPLTGKARDKMWPFDSEAATPLPSLTPPPRVNQVLQIPTDGSAPHILPLRASPTEYMWFWYLKGGEQSGIDAGLADWKEKNWFWDSKVAKDRSRLALPDVRSFWEPMGHRLYDYGSITLDRSQYPRSPSCHGTYINPAIHAHAKLNKKVRPFQIS</sequence>
<dbReference type="EMBL" id="ML769782">
    <property type="protein sequence ID" value="KAE9387770.1"/>
    <property type="molecule type" value="Genomic_DNA"/>
</dbReference>
<keyword evidence="2" id="KW-1185">Reference proteome</keyword>
<organism evidence="1 2">
    <name type="scientific">Gymnopus androsaceus JB14</name>
    <dbReference type="NCBI Taxonomy" id="1447944"/>
    <lineage>
        <taxon>Eukaryota</taxon>
        <taxon>Fungi</taxon>
        <taxon>Dikarya</taxon>
        <taxon>Basidiomycota</taxon>
        <taxon>Agaricomycotina</taxon>
        <taxon>Agaricomycetes</taxon>
        <taxon>Agaricomycetidae</taxon>
        <taxon>Agaricales</taxon>
        <taxon>Marasmiineae</taxon>
        <taxon>Omphalotaceae</taxon>
        <taxon>Gymnopus</taxon>
    </lineage>
</organism>
<protein>
    <submittedName>
        <fullName evidence="1">Uncharacterized protein</fullName>
    </submittedName>
</protein>
<proteinExistence type="predicted"/>